<evidence type="ECO:0000313" key="2">
    <source>
        <dbReference type="EMBL" id="PAN49928.1"/>
    </source>
</evidence>
<dbReference type="InterPro" id="IPR021495">
    <property type="entry name" value="CRR42-like"/>
</dbReference>
<dbReference type="Gramene" id="PAN49928">
    <property type="protein sequence ID" value="PAN49928"/>
    <property type="gene ID" value="PAHAL_9G485500"/>
</dbReference>
<name>A0A2S3IRL6_9POAL</name>
<reference evidence="2" key="1">
    <citation type="submission" date="2018-04" db="EMBL/GenBank/DDBJ databases">
        <title>WGS assembly of Panicum hallii.</title>
        <authorList>
            <person name="Lovell J."/>
            <person name="Jenkins J."/>
            <person name="Lowry D."/>
            <person name="Mamidi S."/>
            <person name="Sreedasyam A."/>
            <person name="Weng X."/>
            <person name="Barry K."/>
            <person name="Bonette J."/>
            <person name="Campitelli B."/>
            <person name="Daum C."/>
            <person name="Gordon S."/>
            <person name="Gould B."/>
            <person name="Lipzen A."/>
            <person name="Macqueen A."/>
            <person name="Palacio-Mejia J."/>
            <person name="Plott C."/>
            <person name="Shakirov E."/>
            <person name="Shu S."/>
            <person name="Yoshinaga Y."/>
            <person name="Zane M."/>
            <person name="Rokhsar D."/>
            <person name="Grimwood J."/>
            <person name="Schmutz J."/>
            <person name="Juenger T."/>
        </authorList>
    </citation>
    <scope>NUCLEOTIDE SEQUENCE [LARGE SCALE GENOMIC DNA]</scope>
    <source>
        <strain evidence="2">FIL2</strain>
    </source>
</reference>
<dbReference type="AlphaFoldDB" id="A0A2S3IRL6"/>
<dbReference type="EMBL" id="CM008054">
    <property type="protein sequence ID" value="PAN49928.1"/>
    <property type="molecule type" value="Genomic_DNA"/>
</dbReference>
<dbReference type="PANTHER" id="PTHR36799">
    <property type="match status" value="1"/>
</dbReference>
<proteinExistence type="predicted"/>
<feature type="region of interest" description="Disordered" evidence="1">
    <location>
        <begin position="20"/>
        <end position="45"/>
    </location>
</feature>
<organism evidence="2">
    <name type="scientific">Panicum hallii</name>
    <dbReference type="NCBI Taxonomy" id="206008"/>
    <lineage>
        <taxon>Eukaryota</taxon>
        <taxon>Viridiplantae</taxon>
        <taxon>Streptophyta</taxon>
        <taxon>Embryophyta</taxon>
        <taxon>Tracheophyta</taxon>
        <taxon>Spermatophyta</taxon>
        <taxon>Magnoliopsida</taxon>
        <taxon>Liliopsida</taxon>
        <taxon>Poales</taxon>
        <taxon>Poaceae</taxon>
        <taxon>PACMAD clade</taxon>
        <taxon>Panicoideae</taxon>
        <taxon>Panicodae</taxon>
        <taxon>Paniceae</taxon>
        <taxon>Panicinae</taxon>
        <taxon>Panicum</taxon>
        <taxon>Panicum sect. Panicum</taxon>
    </lineage>
</organism>
<protein>
    <recommendedName>
        <fullName evidence="3">DUF3148 domain-containing protein</fullName>
    </recommendedName>
</protein>
<evidence type="ECO:0000256" key="1">
    <source>
        <dbReference type="SAM" id="MobiDB-lite"/>
    </source>
</evidence>
<dbReference type="GO" id="GO:0010258">
    <property type="term" value="P:NADH dehydrogenase complex (plastoquinone) assembly"/>
    <property type="evidence" value="ECO:0007669"/>
    <property type="project" value="InterPro"/>
</dbReference>
<dbReference type="PANTHER" id="PTHR36799:SF2">
    <property type="entry name" value="PROTEIN CHLORORESPIRATORY REDUCTION 42, CHLOROPLASTIC"/>
    <property type="match status" value="1"/>
</dbReference>
<dbReference type="Pfam" id="PF11347">
    <property type="entry name" value="CRR42-like"/>
    <property type="match status" value="1"/>
</dbReference>
<gene>
    <name evidence="2" type="ORF">PAHAL_9G485500</name>
</gene>
<dbReference type="Proteomes" id="UP000243499">
    <property type="component" value="Chromosome 9"/>
</dbReference>
<accession>A0A2S3IRL6</accession>
<evidence type="ECO:0008006" key="3">
    <source>
        <dbReference type="Google" id="ProtNLM"/>
    </source>
</evidence>
<sequence>MAASASASVGRMLQPSLAAATGAAPSSFASPPQQVPATPVRRRPGGVAVRCAPSGGVAPADDTMSKLRVGSPIVVVEAPVMLKTAASVPSLRYNSGQVKAGDVGRIMARKPKDVWAVRLAVGTYLLDGKFFRPLDAGEDDEESPVTPDE</sequence>